<dbReference type="KEGG" id="nha:Nham_1373"/>
<accession>Q1QNK0</accession>
<evidence type="ECO:0000313" key="3">
    <source>
        <dbReference type="Proteomes" id="UP000001953"/>
    </source>
</evidence>
<evidence type="ECO:0000313" key="2">
    <source>
        <dbReference type="EMBL" id="ABE62197.1"/>
    </source>
</evidence>
<dbReference type="PANTHER" id="PTHR43236:SF2">
    <property type="entry name" value="BLL0069 PROTEIN"/>
    <property type="match status" value="1"/>
</dbReference>
<dbReference type="eggNOG" id="COG2856">
    <property type="taxonomic scope" value="Bacteria"/>
</dbReference>
<proteinExistence type="predicted"/>
<gene>
    <name evidence="2" type="ordered locus">Nham_1373</name>
</gene>
<dbReference type="Proteomes" id="UP000001953">
    <property type="component" value="Chromosome"/>
</dbReference>
<evidence type="ECO:0000259" key="1">
    <source>
        <dbReference type="Pfam" id="PF06114"/>
    </source>
</evidence>
<name>Q1QNK0_NITHX</name>
<dbReference type="OrthoDB" id="9794834at2"/>
<protein>
    <recommendedName>
        <fullName evidence="1">IrrE N-terminal-like domain-containing protein</fullName>
    </recommendedName>
</protein>
<dbReference type="AlphaFoldDB" id="Q1QNK0"/>
<organism evidence="2 3">
    <name type="scientific">Nitrobacter hamburgensis (strain DSM 10229 / NCIMB 13809 / X14)</name>
    <dbReference type="NCBI Taxonomy" id="323097"/>
    <lineage>
        <taxon>Bacteria</taxon>
        <taxon>Pseudomonadati</taxon>
        <taxon>Pseudomonadota</taxon>
        <taxon>Alphaproteobacteria</taxon>
        <taxon>Hyphomicrobiales</taxon>
        <taxon>Nitrobacteraceae</taxon>
        <taxon>Nitrobacter</taxon>
    </lineage>
</organism>
<dbReference type="Pfam" id="PF06114">
    <property type="entry name" value="Peptidase_M78"/>
    <property type="match status" value="1"/>
</dbReference>
<dbReference type="Gene3D" id="1.10.10.2910">
    <property type="match status" value="1"/>
</dbReference>
<dbReference type="HOGENOM" id="CLU_075752_0_0_5"/>
<dbReference type="InterPro" id="IPR010359">
    <property type="entry name" value="IrrE_HExxH"/>
</dbReference>
<keyword evidence="3" id="KW-1185">Reference proteome</keyword>
<dbReference type="RefSeq" id="WP_011509889.1">
    <property type="nucleotide sequence ID" value="NC_007964.1"/>
</dbReference>
<dbReference type="EMBL" id="CP000319">
    <property type="protein sequence ID" value="ABE62197.1"/>
    <property type="molecule type" value="Genomic_DNA"/>
</dbReference>
<dbReference type="STRING" id="323097.Nham_1373"/>
<dbReference type="PANTHER" id="PTHR43236">
    <property type="entry name" value="ANTITOXIN HIGA1"/>
    <property type="match status" value="1"/>
</dbReference>
<dbReference type="InterPro" id="IPR052345">
    <property type="entry name" value="Rad_response_metalloprotease"/>
</dbReference>
<reference evidence="2 3" key="1">
    <citation type="submission" date="2006-03" db="EMBL/GenBank/DDBJ databases">
        <title>Complete sequence of chromosome of Nitrobacter hamburgensis X14.</title>
        <authorList>
            <consortium name="US DOE Joint Genome Institute"/>
            <person name="Copeland A."/>
            <person name="Lucas S."/>
            <person name="Lapidus A."/>
            <person name="Barry K."/>
            <person name="Detter J.C."/>
            <person name="Glavina del Rio T."/>
            <person name="Hammon N."/>
            <person name="Israni S."/>
            <person name="Dalin E."/>
            <person name="Tice H."/>
            <person name="Pitluck S."/>
            <person name="Chain P."/>
            <person name="Malfatti S."/>
            <person name="Shin M."/>
            <person name="Vergez L."/>
            <person name="Schmutz J."/>
            <person name="Larimer F."/>
            <person name="Land M."/>
            <person name="Hauser L."/>
            <person name="Kyrpides N."/>
            <person name="Ivanova N."/>
            <person name="Ward B."/>
            <person name="Arp D."/>
            <person name="Klotz M."/>
            <person name="Stein L."/>
            <person name="O'Mullan G."/>
            <person name="Starkenburg S."/>
            <person name="Sayavedra L."/>
            <person name="Poret-Peterson A.T."/>
            <person name="Gentry M.E."/>
            <person name="Bruce D."/>
            <person name="Richardson P."/>
        </authorList>
    </citation>
    <scope>NUCLEOTIDE SEQUENCE [LARGE SCALE GENOMIC DNA]</scope>
    <source>
        <strain evidence="3">DSM 10229 / NCIMB 13809 / X14</strain>
    </source>
</reference>
<sequence>MTSLSTAERLLLSLGVETPEEIDLEAIAWTLGVKVRYARLDKCEARIAGSASSAIVTIRSDASPGRKRFSLGHELGHWHRDRGKTLVCRQVDIGNRSLRALDPERIADDFAADLLMPSYMFEPEVRKLPKLNFAGIRKLAERYNVSLTAAAIRAVEKARLPTLLVCHREDGRAWFTRSSEVPERWFPQRQIDRESPAFDVLSGKMDETPLLQKINADAWFDTQGASWYEIREQSVRISSSEILTLLVIEEERMLREDGGSRSSSRERRW</sequence>
<feature type="domain" description="IrrE N-terminal-like" evidence="1">
    <location>
        <begin position="31"/>
        <end position="153"/>
    </location>
</feature>